<dbReference type="InterPro" id="IPR023090">
    <property type="entry name" value="UPF0702_alpha/beta_dom_sf"/>
</dbReference>
<sequence>MVMRILYTSVLSVIAMFIFTKIAGNRQVSQMNLYDYISGITVGSIAADLAIDLEGEYWPALVAIAVYAAFAFFINFSSCKSALLRNFFNGKPMILFEHGKLYEKNLLHARIDTAEFLTQCRTAGYFDLSQVDTAILETNGHISILPKAEHRPATPADLSIYPDAEHPCTTLVMDGRILRQNFKFCTLNETTLLQKLKQQGFALEDVFLATCNAKQEIFVCPRTGARMVHEMFE</sequence>
<comment type="similarity">
    <text evidence="2">Belongs to the UPF0702 family.</text>
</comment>
<evidence type="ECO:0000256" key="2">
    <source>
        <dbReference type="ARBA" id="ARBA00006448"/>
    </source>
</evidence>
<reference evidence="9" key="2">
    <citation type="submission" date="2021-04" db="EMBL/GenBank/DDBJ databases">
        <authorList>
            <person name="Gilroy R."/>
        </authorList>
    </citation>
    <scope>NUCLEOTIDE SEQUENCE</scope>
    <source>
        <strain evidence="9">ChiBcec8-14828</strain>
    </source>
</reference>
<dbReference type="EMBL" id="DWYA01000035">
    <property type="protein sequence ID" value="HJB39433.1"/>
    <property type="molecule type" value="Genomic_DNA"/>
</dbReference>
<evidence type="ECO:0000256" key="1">
    <source>
        <dbReference type="ARBA" id="ARBA00004651"/>
    </source>
</evidence>
<evidence type="ECO:0000256" key="3">
    <source>
        <dbReference type="ARBA" id="ARBA00022475"/>
    </source>
</evidence>
<evidence type="ECO:0000256" key="7">
    <source>
        <dbReference type="SAM" id="Phobius"/>
    </source>
</evidence>
<dbReference type="Gene3D" id="3.30.240.20">
    <property type="entry name" value="bsu07140 like domains"/>
    <property type="match status" value="2"/>
</dbReference>
<dbReference type="PANTHER" id="PTHR34582">
    <property type="entry name" value="UPF0702 TRANSMEMBRANE PROTEIN YCAP"/>
    <property type="match status" value="1"/>
</dbReference>
<dbReference type="PANTHER" id="PTHR34582:SF7">
    <property type="entry name" value="UPF0702 TRANSMEMBRANE PROTEIN YDFS"/>
    <property type="match status" value="1"/>
</dbReference>
<evidence type="ECO:0000259" key="8">
    <source>
        <dbReference type="Pfam" id="PF04239"/>
    </source>
</evidence>
<keyword evidence="6 7" id="KW-0472">Membrane</keyword>
<evidence type="ECO:0000256" key="4">
    <source>
        <dbReference type="ARBA" id="ARBA00022692"/>
    </source>
</evidence>
<proteinExistence type="inferred from homology"/>
<keyword evidence="4 7" id="KW-0812">Transmembrane</keyword>
<dbReference type="GO" id="GO:0005886">
    <property type="term" value="C:plasma membrane"/>
    <property type="evidence" value="ECO:0007669"/>
    <property type="project" value="UniProtKB-SubCell"/>
</dbReference>
<organism evidence="9 10">
    <name type="scientific">Candidatus Ruthenibacterium avium</name>
    <dbReference type="NCBI Taxonomy" id="2838751"/>
    <lineage>
        <taxon>Bacteria</taxon>
        <taxon>Bacillati</taxon>
        <taxon>Bacillota</taxon>
        <taxon>Clostridia</taxon>
        <taxon>Eubacteriales</taxon>
        <taxon>Oscillospiraceae</taxon>
        <taxon>Ruthenibacterium</taxon>
    </lineage>
</organism>
<gene>
    <name evidence="9" type="ORF">H9943_03445</name>
</gene>
<keyword evidence="3" id="KW-1003">Cell membrane</keyword>
<evidence type="ECO:0000256" key="6">
    <source>
        <dbReference type="ARBA" id="ARBA00023136"/>
    </source>
</evidence>
<dbReference type="Pfam" id="PF04239">
    <property type="entry name" value="DUF421"/>
    <property type="match status" value="1"/>
</dbReference>
<comment type="subcellular location">
    <subcellularLocation>
        <location evidence="1">Cell membrane</location>
        <topology evidence="1">Multi-pass membrane protein</topology>
    </subcellularLocation>
</comment>
<protein>
    <submittedName>
        <fullName evidence="9">DUF421 domain-containing protein</fullName>
    </submittedName>
</protein>
<feature type="transmembrane region" description="Helical" evidence="7">
    <location>
        <begin position="6"/>
        <end position="24"/>
    </location>
</feature>
<accession>A0A9D2M1X7</accession>
<reference evidence="9" key="1">
    <citation type="journal article" date="2021" name="PeerJ">
        <title>Extensive microbial diversity within the chicken gut microbiome revealed by metagenomics and culture.</title>
        <authorList>
            <person name="Gilroy R."/>
            <person name="Ravi A."/>
            <person name="Getino M."/>
            <person name="Pursley I."/>
            <person name="Horton D.L."/>
            <person name="Alikhan N.F."/>
            <person name="Baker D."/>
            <person name="Gharbi K."/>
            <person name="Hall N."/>
            <person name="Watson M."/>
            <person name="Adriaenssens E.M."/>
            <person name="Foster-Nyarko E."/>
            <person name="Jarju S."/>
            <person name="Secka A."/>
            <person name="Antonio M."/>
            <person name="Oren A."/>
            <person name="Chaudhuri R.R."/>
            <person name="La Ragione R."/>
            <person name="Hildebrand F."/>
            <person name="Pallen M.J."/>
        </authorList>
    </citation>
    <scope>NUCLEOTIDE SEQUENCE</scope>
    <source>
        <strain evidence="9">ChiBcec8-14828</strain>
    </source>
</reference>
<comment type="caution">
    <text evidence="9">The sequence shown here is derived from an EMBL/GenBank/DDBJ whole genome shotgun (WGS) entry which is preliminary data.</text>
</comment>
<dbReference type="InterPro" id="IPR007353">
    <property type="entry name" value="DUF421"/>
</dbReference>
<evidence type="ECO:0000256" key="5">
    <source>
        <dbReference type="ARBA" id="ARBA00022989"/>
    </source>
</evidence>
<evidence type="ECO:0000313" key="10">
    <source>
        <dbReference type="Proteomes" id="UP000824209"/>
    </source>
</evidence>
<evidence type="ECO:0000313" key="9">
    <source>
        <dbReference type="EMBL" id="HJB39433.1"/>
    </source>
</evidence>
<dbReference type="AlphaFoldDB" id="A0A9D2M1X7"/>
<name>A0A9D2M1X7_9FIRM</name>
<keyword evidence="5 7" id="KW-1133">Transmembrane helix</keyword>
<feature type="domain" description="YetF C-terminal" evidence="8">
    <location>
        <begin position="80"/>
        <end position="211"/>
    </location>
</feature>
<dbReference type="Proteomes" id="UP000824209">
    <property type="component" value="Unassembled WGS sequence"/>
</dbReference>
<feature type="transmembrane region" description="Helical" evidence="7">
    <location>
        <begin position="57"/>
        <end position="76"/>
    </location>
</feature>